<dbReference type="InterPro" id="IPR001932">
    <property type="entry name" value="PPM-type_phosphatase-like_dom"/>
</dbReference>
<proteinExistence type="predicted"/>
<organism evidence="2 3">
    <name type="scientific">Micromonospora sicca</name>
    <dbReference type="NCBI Taxonomy" id="2202420"/>
    <lineage>
        <taxon>Bacteria</taxon>
        <taxon>Bacillati</taxon>
        <taxon>Actinomycetota</taxon>
        <taxon>Actinomycetes</taxon>
        <taxon>Micromonosporales</taxon>
        <taxon>Micromonosporaceae</taxon>
        <taxon>Micromonospora</taxon>
    </lineage>
</organism>
<dbReference type="Pfam" id="PF13672">
    <property type="entry name" value="PP2C_2"/>
    <property type="match status" value="1"/>
</dbReference>
<comment type="caution">
    <text evidence="2">The sequence shown here is derived from an EMBL/GenBank/DDBJ whole genome shotgun (WGS) entry which is preliminary data.</text>
</comment>
<keyword evidence="3" id="KW-1185">Reference proteome</keyword>
<evidence type="ECO:0000259" key="1">
    <source>
        <dbReference type="Pfam" id="PF13672"/>
    </source>
</evidence>
<dbReference type="InterPro" id="IPR036457">
    <property type="entry name" value="PPM-type-like_dom_sf"/>
</dbReference>
<evidence type="ECO:0000313" key="3">
    <source>
        <dbReference type="Proteomes" id="UP001290101"/>
    </source>
</evidence>
<protein>
    <submittedName>
        <fullName evidence="2">Protein phosphatase 2C domain-containing protein</fullName>
    </submittedName>
</protein>
<evidence type="ECO:0000313" key="2">
    <source>
        <dbReference type="EMBL" id="MDZ5491840.1"/>
    </source>
</evidence>
<reference evidence="2 3" key="1">
    <citation type="submission" date="2023-12" db="EMBL/GenBank/DDBJ databases">
        <title>Micromonospora sp. nov., isolated from Atacama Desert.</title>
        <authorList>
            <person name="Carro L."/>
            <person name="Golinska P."/>
            <person name="Klenk H.-P."/>
            <person name="Goodfellow M."/>
        </authorList>
    </citation>
    <scope>NUCLEOTIDE SEQUENCE [LARGE SCALE GENOMIC DNA]</scope>
    <source>
        <strain evidence="2 3">4G53</strain>
    </source>
</reference>
<gene>
    <name evidence="2" type="ORF">U2F25_20655</name>
</gene>
<dbReference type="Gene3D" id="3.60.40.10">
    <property type="entry name" value="PPM-type phosphatase domain"/>
    <property type="match status" value="1"/>
</dbReference>
<dbReference type="Proteomes" id="UP001290101">
    <property type="component" value="Unassembled WGS sequence"/>
</dbReference>
<dbReference type="EMBL" id="JAXOTQ010000026">
    <property type="protein sequence ID" value="MDZ5491840.1"/>
    <property type="molecule type" value="Genomic_DNA"/>
</dbReference>
<dbReference type="RefSeq" id="WP_322441706.1">
    <property type="nucleotide sequence ID" value="NZ_JAXOTQ010000026.1"/>
</dbReference>
<name>A0ABU5JGU5_9ACTN</name>
<accession>A0ABU5JGU5</accession>
<feature type="domain" description="PPM-type phosphatase" evidence="1">
    <location>
        <begin position="51"/>
        <end position="237"/>
    </location>
</feature>
<dbReference type="SUPFAM" id="SSF81606">
    <property type="entry name" value="PP2C-like"/>
    <property type="match status" value="1"/>
</dbReference>
<sequence length="279" mass="30456">MDTVRAARRRRIDAIDLPLHVVGDAMDFAFATEPGPGRPNEDHVIVSAGFAIVLDGVTQPPDLDTGCVHDPVWLVRELGSCLVEALTVEPTAPLDLTLAAAIDRVRGRHGGRCDLTDPNSPSSTVAIVRERGDQVDYLVLCDSSVVFEDGAGITVIHDDRTETLPAYDRHTVARLRNRPEGFWVASTDPAAAAEALTGSVARNRLRRLLLCTDGISRLTEFFRLSWGEVFSLVERSGPRAAVDAVRRYEVACPELLTRPGRARVKRHDDATIAVLHSRA</sequence>